<evidence type="ECO:0000256" key="1">
    <source>
        <dbReference type="SAM" id="Phobius"/>
    </source>
</evidence>
<name>A0ABY2RG69_9NOCA</name>
<dbReference type="Pfam" id="PF14329">
    <property type="entry name" value="DUF4386"/>
    <property type="match status" value="1"/>
</dbReference>
<dbReference type="EMBL" id="SUMD01000009">
    <property type="protein sequence ID" value="TJZ75933.1"/>
    <property type="molecule type" value="Genomic_DNA"/>
</dbReference>
<keyword evidence="3" id="KW-1185">Reference proteome</keyword>
<feature type="transmembrane region" description="Helical" evidence="1">
    <location>
        <begin position="135"/>
        <end position="157"/>
    </location>
</feature>
<dbReference type="Proteomes" id="UP000305109">
    <property type="component" value="Unassembled WGS sequence"/>
</dbReference>
<proteinExistence type="predicted"/>
<feature type="transmembrane region" description="Helical" evidence="1">
    <location>
        <begin position="195"/>
        <end position="214"/>
    </location>
</feature>
<keyword evidence="1" id="KW-1133">Transmembrane helix</keyword>
<keyword evidence="1" id="KW-0472">Membrane</keyword>
<gene>
    <name evidence="2" type="ORF">FCG67_18065</name>
</gene>
<comment type="caution">
    <text evidence="2">The sequence shown here is derived from an EMBL/GenBank/DDBJ whole genome shotgun (WGS) entry which is preliminary data.</text>
</comment>
<keyword evidence="1" id="KW-0812">Transmembrane</keyword>
<feature type="transmembrane region" description="Helical" evidence="1">
    <location>
        <begin position="46"/>
        <end position="73"/>
    </location>
</feature>
<sequence length="239" mass="24340">MTSARRTAVAAGVLFLITEVSAIAGLALYQPVLSDPGYVGGAGADGRVLLGALCELVLIAAIIGTAVTLYPVIRRQNEGLALGHVAGRILEAAIITVGIVSVLSLVTLRQDGAAAGADEGALVAVGQALVAIHDWTFLLGPSVVLGMNTLLLAYLVYRSDLAPRPIAVLGLVGGPLVTASAIAVLFGLYGPAAHAISALPVFAWEVSFAVYLIVKGFKSIPVADRTIASGDLHPEPSMA</sequence>
<organism evidence="2 3">
    <name type="scientific">Rhodococcus oryzae</name>
    <dbReference type="NCBI Taxonomy" id="2571143"/>
    <lineage>
        <taxon>Bacteria</taxon>
        <taxon>Bacillati</taxon>
        <taxon>Actinomycetota</taxon>
        <taxon>Actinomycetes</taxon>
        <taxon>Mycobacteriales</taxon>
        <taxon>Nocardiaceae</taxon>
        <taxon>Rhodococcus</taxon>
    </lineage>
</organism>
<evidence type="ECO:0000313" key="3">
    <source>
        <dbReference type="Proteomes" id="UP000305109"/>
    </source>
</evidence>
<dbReference type="RefSeq" id="WP_136911083.1">
    <property type="nucleotide sequence ID" value="NZ_SUMD01000009.1"/>
</dbReference>
<accession>A0ABY2RG69</accession>
<feature type="transmembrane region" description="Helical" evidence="1">
    <location>
        <begin position="166"/>
        <end position="189"/>
    </location>
</feature>
<evidence type="ECO:0000313" key="2">
    <source>
        <dbReference type="EMBL" id="TJZ75933.1"/>
    </source>
</evidence>
<dbReference type="InterPro" id="IPR025495">
    <property type="entry name" value="DUF4386"/>
</dbReference>
<feature type="transmembrane region" description="Helical" evidence="1">
    <location>
        <begin position="85"/>
        <end position="106"/>
    </location>
</feature>
<protein>
    <submittedName>
        <fullName evidence="2">DUF4386 domain-containing protein</fullName>
    </submittedName>
</protein>
<reference evidence="2 3" key="1">
    <citation type="submission" date="2019-04" db="EMBL/GenBank/DDBJ databases">
        <title>Rhodococcus oryzae sp. nov., a novel actinomycete isolated from rhizosphere soil of rice (Oryza sativa L.).</title>
        <authorList>
            <person name="Li C."/>
        </authorList>
    </citation>
    <scope>NUCLEOTIDE SEQUENCE [LARGE SCALE GENOMIC DNA]</scope>
    <source>
        <strain evidence="2 3">NEAU-CX67</strain>
    </source>
</reference>